<dbReference type="EMBL" id="GEEE01016643">
    <property type="protein sequence ID" value="JAP46582.1"/>
    <property type="molecule type" value="Transcribed_RNA"/>
</dbReference>
<sequence length="216" mass="24389">MSLWPRSIITLHHVSFSCPRKYIYVCLHHHLQHPNNALLCLCLGGPLSNCFISLRVHDTPTCFYVLRPMLHNLPQTSSLNLSLFCPRGRFVPEGAIRPAHFFSLLHTFITEVRGPYLKHRLSPETGRARIPIGSILLMPPPLPHNMRKHGDQRSRSHRRQTLCLACSMRPHGDEAAVSLPPSSSPHRCTRLTVSRPACVSARNCHPLCISPGFFFS</sequence>
<accession>A0A0V0JCB8</accession>
<gene>
    <name evidence="1" type="primary">CABO</name>
    <name evidence="1" type="ORF">TR115543</name>
</gene>
<proteinExistence type="predicted"/>
<name>A0A0V0JCB8_SCHSO</name>
<dbReference type="EMBL" id="GEEE01005111">
    <property type="protein sequence ID" value="JAP58114.1"/>
    <property type="molecule type" value="Transcribed_RNA"/>
</dbReference>
<protein>
    <submittedName>
        <fullName evidence="1">Squidulin</fullName>
    </submittedName>
</protein>
<dbReference type="AlphaFoldDB" id="A0A0V0JCB8"/>
<reference evidence="1" key="1">
    <citation type="submission" date="2016-01" db="EMBL/GenBank/DDBJ databases">
        <title>Reference transcriptome for the parasite Schistocephalus solidus: insights into the molecular evolution of parasitism.</title>
        <authorList>
            <person name="Hebert F.O."/>
            <person name="Grambauer S."/>
            <person name="Barber I."/>
            <person name="Landry C.R."/>
            <person name="Aubin-Horth N."/>
        </authorList>
    </citation>
    <scope>NUCLEOTIDE SEQUENCE</scope>
</reference>
<organism evidence="1">
    <name type="scientific">Schistocephalus solidus</name>
    <name type="common">Tapeworm</name>
    <dbReference type="NCBI Taxonomy" id="70667"/>
    <lineage>
        <taxon>Eukaryota</taxon>
        <taxon>Metazoa</taxon>
        <taxon>Spiralia</taxon>
        <taxon>Lophotrochozoa</taxon>
        <taxon>Platyhelminthes</taxon>
        <taxon>Cestoda</taxon>
        <taxon>Eucestoda</taxon>
        <taxon>Diphyllobothriidea</taxon>
        <taxon>Diphyllobothriidae</taxon>
        <taxon>Schistocephalus</taxon>
    </lineage>
</organism>
<dbReference type="EMBL" id="GEEE01000274">
    <property type="protein sequence ID" value="JAP62951.1"/>
    <property type="molecule type" value="Transcribed_RNA"/>
</dbReference>
<dbReference type="EMBL" id="GEEE01015061">
    <property type="protein sequence ID" value="JAP48164.1"/>
    <property type="molecule type" value="Transcribed_RNA"/>
</dbReference>
<dbReference type="EMBL" id="GEEE01016419">
    <property type="protein sequence ID" value="JAP46806.1"/>
    <property type="molecule type" value="Transcribed_RNA"/>
</dbReference>
<dbReference type="EMBL" id="GEEE01005260">
    <property type="protein sequence ID" value="JAP57965.1"/>
    <property type="molecule type" value="Transcribed_RNA"/>
</dbReference>
<dbReference type="PROSITE" id="PS51257">
    <property type="entry name" value="PROKAR_LIPOPROTEIN"/>
    <property type="match status" value="1"/>
</dbReference>
<evidence type="ECO:0000313" key="1">
    <source>
        <dbReference type="EMBL" id="JAP62951.1"/>
    </source>
</evidence>